<dbReference type="Gene3D" id="3.90.650.10">
    <property type="entry name" value="PurM-like C-terminal domain"/>
    <property type="match status" value="1"/>
</dbReference>
<dbReference type="PIRSF" id="PIRSF005644">
    <property type="entry name" value="Hdrgns_mtr_HypE"/>
    <property type="match status" value="1"/>
</dbReference>
<dbReference type="InterPro" id="IPR036921">
    <property type="entry name" value="PurM-like_N_sf"/>
</dbReference>
<evidence type="ECO:0000259" key="2">
    <source>
        <dbReference type="Pfam" id="PF00586"/>
    </source>
</evidence>
<dbReference type="Pfam" id="PF02769">
    <property type="entry name" value="AIRS_C"/>
    <property type="match status" value="1"/>
</dbReference>
<dbReference type="EMBL" id="CP012673">
    <property type="protein sequence ID" value="AUX46838.1"/>
    <property type="molecule type" value="Genomic_DNA"/>
</dbReference>
<evidence type="ECO:0000259" key="3">
    <source>
        <dbReference type="Pfam" id="PF02769"/>
    </source>
</evidence>
<dbReference type="SUPFAM" id="SSF55326">
    <property type="entry name" value="PurM N-terminal domain-like"/>
    <property type="match status" value="1"/>
</dbReference>
<name>A0A2L0F5H1_SORCE</name>
<dbReference type="Proteomes" id="UP000238348">
    <property type="component" value="Chromosome"/>
</dbReference>
<evidence type="ECO:0000313" key="5">
    <source>
        <dbReference type="Proteomes" id="UP000238348"/>
    </source>
</evidence>
<dbReference type="InterPro" id="IPR011854">
    <property type="entry name" value="HypE"/>
</dbReference>
<dbReference type="PANTHER" id="PTHR30303">
    <property type="entry name" value="HYDROGENASE ISOENZYMES FORMATION PROTEIN HYPE"/>
    <property type="match status" value="1"/>
</dbReference>
<dbReference type="Gene3D" id="3.30.1330.10">
    <property type="entry name" value="PurM-like, N-terminal domain"/>
    <property type="match status" value="1"/>
</dbReference>
<dbReference type="PANTHER" id="PTHR30303:SF0">
    <property type="entry name" value="CARBAMOYL DEHYDRATASE HYPE"/>
    <property type="match status" value="1"/>
</dbReference>
<feature type="domain" description="PurM-like N-terminal" evidence="2">
    <location>
        <begin position="61"/>
        <end position="176"/>
    </location>
</feature>
<dbReference type="Pfam" id="PF00586">
    <property type="entry name" value="AIRS"/>
    <property type="match status" value="1"/>
</dbReference>
<gene>
    <name evidence="4" type="ORF">SOCE26_083470</name>
</gene>
<dbReference type="GO" id="GO:0051604">
    <property type="term" value="P:protein maturation"/>
    <property type="evidence" value="ECO:0007669"/>
    <property type="project" value="TreeGrafter"/>
</dbReference>
<dbReference type="NCBIfam" id="TIGR02124">
    <property type="entry name" value="hypE"/>
    <property type="match status" value="1"/>
</dbReference>
<sequence length="362" mass="37496">MAARSDRLGPEELAALGSCPAPRGDHEQIVLGHGSGGRLSAELLHRVFLPAFENEVLGRLEDAATCPLEMSEGGRLAFTTDAFVVQPLFFPGGDIGRLAIVGTVNDLAVAGAMPRHVSAAFILEEGLPVTTLERIVASMRATCAEAGVTLVCGDTKVVDRGKGDGVFITTSGVGVVPRGRALSVASARPGDRVLVSGTLGDHGIAVLSVREGLDFETSLVSDCAPLVDLARALLDACPGARCMRDPTRGGLASALTEIATASRVGVRLEEAALPLRPEVRAACEVLGLDPLYVASEGKLVAVVPPADAARALAALRGHPRGRDAALVGEVIAEDPGVVMMRSIFGSDRLVTLLQGEQLPRIC</sequence>
<protein>
    <submittedName>
        <fullName evidence="4">Hydrogenase</fullName>
        <ecNumber evidence="4">1.12.98.1</ecNumber>
    </submittedName>
</protein>
<dbReference type="InterPro" id="IPR016188">
    <property type="entry name" value="PurM-like_N"/>
</dbReference>
<keyword evidence="4" id="KW-0560">Oxidoreductase</keyword>
<dbReference type="InterPro" id="IPR036676">
    <property type="entry name" value="PurM-like_C_sf"/>
</dbReference>
<dbReference type="CDD" id="cd02197">
    <property type="entry name" value="HypE"/>
    <property type="match status" value="1"/>
</dbReference>
<organism evidence="4 5">
    <name type="scientific">Sorangium cellulosum</name>
    <name type="common">Polyangium cellulosum</name>
    <dbReference type="NCBI Taxonomy" id="56"/>
    <lineage>
        <taxon>Bacteria</taxon>
        <taxon>Pseudomonadati</taxon>
        <taxon>Myxococcota</taxon>
        <taxon>Polyangia</taxon>
        <taxon>Polyangiales</taxon>
        <taxon>Polyangiaceae</taxon>
        <taxon>Sorangium</taxon>
    </lineage>
</organism>
<proteinExistence type="inferred from homology"/>
<dbReference type="SUPFAM" id="SSF56042">
    <property type="entry name" value="PurM C-terminal domain-like"/>
    <property type="match status" value="1"/>
</dbReference>
<evidence type="ECO:0000256" key="1">
    <source>
        <dbReference type="ARBA" id="ARBA00006243"/>
    </source>
</evidence>
<dbReference type="GO" id="GO:0050454">
    <property type="term" value="F:coenzyme F420 hydrogenase activity"/>
    <property type="evidence" value="ECO:0007669"/>
    <property type="project" value="UniProtKB-EC"/>
</dbReference>
<feature type="domain" description="PurM-like C-terminal" evidence="3">
    <location>
        <begin position="188"/>
        <end position="338"/>
    </location>
</feature>
<dbReference type="OrthoDB" id="9801934at2"/>
<evidence type="ECO:0000313" key="4">
    <source>
        <dbReference type="EMBL" id="AUX46838.1"/>
    </source>
</evidence>
<reference evidence="4 5" key="1">
    <citation type="submission" date="2015-09" db="EMBL/GenBank/DDBJ databases">
        <title>Sorangium comparison.</title>
        <authorList>
            <person name="Zaburannyi N."/>
            <person name="Bunk B."/>
            <person name="Overmann J."/>
            <person name="Mueller R."/>
        </authorList>
    </citation>
    <scope>NUCLEOTIDE SEQUENCE [LARGE SCALE GENOMIC DNA]</scope>
    <source>
        <strain evidence="4 5">So ce26</strain>
    </source>
</reference>
<dbReference type="RefSeq" id="WP_104984957.1">
    <property type="nucleotide sequence ID" value="NZ_CP012673.1"/>
</dbReference>
<comment type="similarity">
    <text evidence="1">Belongs to the HypE family.</text>
</comment>
<dbReference type="AlphaFoldDB" id="A0A2L0F5H1"/>
<dbReference type="InterPro" id="IPR010918">
    <property type="entry name" value="PurM-like_C_dom"/>
</dbReference>
<accession>A0A2L0F5H1</accession>
<dbReference type="EC" id="1.12.98.1" evidence="4"/>